<dbReference type="Gene3D" id="1.10.10.10">
    <property type="entry name" value="Winged helix-like DNA-binding domain superfamily/Winged helix DNA-binding domain"/>
    <property type="match status" value="1"/>
</dbReference>
<dbReference type="InterPro" id="IPR010921">
    <property type="entry name" value="Trp_repressor/repl_initiator"/>
</dbReference>
<dbReference type="InterPro" id="IPR052057">
    <property type="entry name" value="IS150/IS1296_orfA-like"/>
</dbReference>
<sequence length="149" mass="17499">MSNKYKFNSSKFKYEVLKAYKNENYTLIELCSKYGIADVTLYDWAEKHEKYGLKGLEGSRTLKSYSKDLKQVAVEDYISGEHSQREVIRKYEISSTSVLRKWIKQYNGHRELKDTTKGRTSSMTKGRKTTWKERIEIVQDALANGKDYQ</sequence>
<protein>
    <submittedName>
        <fullName evidence="3">Transposase-like protein</fullName>
    </submittedName>
</protein>
<dbReference type="Gene3D" id="1.10.10.60">
    <property type="entry name" value="Homeodomain-like"/>
    <property type="match status" value="1"/>
</dbReference>
<proteinExistence type="inferred from homology"/>
<dbReference type="InterPro" id="IPR055247">
    <property type="entry name" value="InsJ-like_HTH"/>
</dbReference>
<name>A0ABS4S9C7_9BACI</name>
<organism evidence="3 4">
    <name type="scientific">Virgibacillus alimentarius</name>
    <dbReference type="NCBI Taxonomy" id="698769"/>
    <lineage>
        <taxon>Bacteria</taxon>
        <taxon>Bacillati</taxon>
        <taxon>Bacillota</taxon>
        <taxon>Bacilli</taxon>
        <taxon>Bacillales</taxon>
        <taxon>Bacillaceae</taxon>
        <taxon>Virgibacillus</taxon>
    </lineage>
</organism>
<dbReference type="PANTHER" id="PTHR33795:SF1">
    <property type="entry name" value="INSERTION ELEMENT IS150 PROTEIN INSJ"/>
    <property type="match status" value="1"/>
</dbReference>
<dbReference type="Proteomes" id="UP001519294">
    <property type="component" value="Unassembled WGS sequence"/>
</dbReference>
<reference evidence="3 4" key="1">
    <citation type="submission" date="2021-03" db="EMBL/GenBank/DDBJ databases">
        <title>Genomic Encyclopedia of Type Strains, Phase IV (KMG-IV): sequencing the most valuable type-strain genomes for metagenomic binning, comparative biology and taxonomic classification.</title>
        <authorList>
            <person name="Goeker M."/>
        </authorList>
    </citation>
    <scope>NUCLEOTIDE SEQUENCE [LARGE SCALE GENOMIC DNA]</scope>
    <source>
        <strain evidence="3 4">DSM 25790</strain>
    </source>
</reference>
<dbReference type="PANTHER" id="PTHR33795">
    <property type="entry name" value="INSERTION ELEMENT IS150 PROTEIN INSJ"/>
    <property type="match status" value="1"/>
</dbReference>
<comment type="similarity">
    <text evidence="1">Belongs to the IS150/IS1296 orfA family.</text>
</comment>
<dbReference type="InterPro" id="IPR036388">
    <property type="entry name" value="WH-like_DNA-bd_sf"/>
</dbReference>
<dbReference type="InterPro" id="IPR002514">
    <property type="entry name" value="Transposase_8"/>
</dbReference>
<keyword evidence="4" id="KW-1185">Reference proteome</keyword>
<gene>
    <name evidence="3" type="ORF">J2Z81_001533</name>
</gene>
<feature type="domain" description="Insertion element IS150 protein InsJ-like helix-turn-helix" evidence="2">
    <location>
        <begin position="70"/>
        <end position="114"/>
    </location>
</feature>
<dbReference type="Pfam" id="PF13518">
    <property type="entry name" value="HTH_28"/>
    <property type="match status" value="1"/>
</dbReference>
<evidence type="ECO:0000313" key="4">
    <source>
        <dbReference type="Proteomes" id="UP001519294"/>
    </source>
</evidence>
<comment type="caution">
    <text evidence="3">The sequence shown here is derived from an EMBL/GenBank/DDBJ whole genome shotgun (WGS) entry which is preliminary data.</text>
</comment>
<evidence type="ECO:0000259" key="2">
    <source>
        <dbReference type="Pfam" id="PF13518"/>
    </source>
</evidence>
<accession>A0ABS4S9C7</accession>
<dbReference type="SUPFAM" id="SSF48295">
    <property type="entry name" value="TrpR-like"/>
    <property type="match status" value="2"/>
</dbReference>
<dbReference type="Pfam" id="PF01527">
    <property type="entry name" value="HTH_Tnp_1"/>
    <property type="match status" value="1"/>
</dbReference>
<evidence type="ECO:0000256" key="1">
    <source>
        <dbReference type="ARBA" id="ARBA00038232"/>
    </source>
</evidence>
<dbReference type="EMBL" id="JAGIKX010000010">
    <property type="protein sequence ID" value="MBP2257585.1"/>
    <property type="molecule type" value="Genomic_DNA"/>
</dbReference>
<dbReference type="RefSeq" id="WP_156947750.1">
    <property type="nucleotide sequence ID" value="NZ_JAGIKX010000010.1"/>
</dbReference>
<evidence type="ECO:0000313" key="3">
    <source>
        <dbReference type="EMBL" id="MBP2257585.1"/>
    </source>
</evidence>